<dbReference type="KEGG" id="vg:29058927"/>
<protein>
    <submittedName>
        <fullName evidence="1">Uncharacterized protein</fullName>
    </submittedName>
</protein>
<dbReference type="Proteomes" id="UP000202618">
    <property type="component" value="Segment"/>
</dbReference>
<sequence length="168" mass="19658">MENAKSLADTSKYLNQSDIENIVKVNKIKKDITSFFDMDLFINKMRDIIDESEHFDFRSKTSRLYIEKERPNFILKYVSDELTNKINSVQGSDPEETESIQIDIITEYIFNDVISKFSTFVTDCIKDTEKLNDLFSDIPDDIKDILISNIYTIRPDIKGNNIQVLYFI</sequence>
<gene>
    <name evidence="1" type="ORF">AR9_g209</name>
</gene>
<accession>A0A172JIB7</accession>
<dbReference type="GeneID" id="29058927"/>
<proteinExistence type="predicted"/>
<dbReference type="EMBL" id="KU878088">
    <property type="protein sequence ID" value="AMS01293.1"/>
    <property type="molecule type" value="Genomic_DNA"/>
</dbReference>
<reference evidence="1 2" key="1">
    <citation type="journal article" date="2016" name="Virology">
        <title>The genome of AR9, a giant transducing Bacillus phage encoding two multisubunit RNA polymerases.</title>
        <authorList>
            <person name="Lavysh D."/>
            <person name="Sokolova M."/>
            <person name="Minakhin L."/>
            <person name="Yakunina M."/>
            <person name="Artamonova T."/>
            <person name="Kozyavkin S."/>
            <person name="Makarova K.S."/>
            <person name="Koonin E.V."/>
            <person name="Severinov K."/>
        </authorList>
    </citation>
    <scope>NUCLEOTIDE SEQUENCE [LARGE SCALE GENOMIC DNA]</scope>
</reference>
<organism evidence="1 2">
    <name type="scientific">Bacillus phage AR9</name>
    <dbReference type="NCBI Taxonomy" id="1815509"/>
    <lineage>
        <taxon>Viruses</taxon>
        <taxon>Duplodnaviria</taxon>
        <taxon>Heunggongvirae</taxon>
        <taxon>Uroviricota</taxon>
        <taxon>Caudoviricetes</taxon>
        <taxon>Takahashivirus</taxon>
        <taxon>Bacillus phage PBS1</taxon>
    </lineage>
</organism>
<dbReference type="RefSeq" id="YP_009283113.1">
    <property type="nucleotide sequence ID" value="NC_031039.1"/>
</dbReference>
<evidence type="ECO:0000313" key="1">
    <source>
        <dbReference type="EMBL" id="AMS01293.1"/>
    </source>
</evidence>
<name>A0A172JIB7_BPPB1</name>
<evidence type="ECO:0000313" key="2">
    <source>
        <dbReference type="Proteomes" id="UP000202618"/>
    </source>
</evidence>